<gene>
    <name evidence="3" type="primary">LOC129330554</name>
</gene>
<dbReference type="PANTHER" id="PTHR11830">
    <property type="entry name" value="40S RIBOSOMAL PROTEIN S3A"/>
    <property type="match status" value="1"/>
</dbReference>
<dbReference type="GeneID" id="129330554"/>
<dbReference type="Proteomes" id="UP001190640">
    <property type="component" value="Chromosome 5"/>
</dbReference>
<organism evidence="2 3">
    <name type="scientific">Eublepharis macularius</name>
    <name type="common">Leopard gecko</name>
    <name type="synonym">Cyrtodactylus macularius</name>
    <dbReference type="NCBI Taxonomy" id="481883"/>
    <lineage>
        <taxon>Eukaryota</taxon>
        <taxon>Metazoa</taxon>
        <taxon>Chordata</taxon>
        <taxon>Craniata</taxon>
        <taxon>Vertebrata</taxon>
        <taxon>Euteleostomi</taxon>
        <taxon>Lepidosauria</taxon>
        <taxon>Squamata</taxon>
        <taxon>Bifurcata</taxon>
        <taxon>Gekkota</taxon>
        <taxon>Eublepharidae</taxon>
        <taxon>Eublepharinae</taxon>
        <taxon>Eublepharis</taxon>
    </lineage>
</organism>
<evidence type="ECO:0000313" key="3">
    <source>
        <dbReference type="RefSeq" id="XP_054836603.1"/>
    </source>
</evidence>
<protein>
    <submittedName>
        <fullName evidence="3">Ubiquitin carboxyl-terminal hydrolase CYLD-like</fullName>
    </submittedName>
</protein>
<dbReference type="InterPro" id="IPR038765">
    <property type="entry name" value="Papain-like_cys_pep_sf"/>
</dbReference>
<keyword evidence="1" id="KW-0963">Cytoplasm</keyword>
<evidence type="ECO:0000313" key="2">
    <source>
        <dbReference type="Proteomes" id="UP001190640"/>
    </source>
</evidence>
<evidence type="ECO:0000256" key="1">
    <source>
        <dbReference type="ARBA" id="ARBA00022490"/>
    </source>
</evidence>
<name>A0AA97JED6_EUBMA</name>
<proteinExistence type="predicted"/>
<dbReference type="RefSeq" id="XP_054836603.1">
    <property type="nucleotide sequence ID" value="XM_054980628.1"/>
</dbReference>
<dbReference type="SUPFAM" id="SSF54001">
    <property type="entry name" value="Cysteine proteinases"/>
    <property type="match status" value="1"/>
</dbReference>
<keyword evidence="2" id="KW-1185">Reference proteome</keyword>
<dbReference type="KEGG" id="emc:129330554"/>
<accession>A0AA97JED6</accession>
<dbReference type="AlphaFoldDB" id="A0AA97JED6"/>
<dbReference type="Gene3D" id="3.90.70.10">
    <property type="entry name" value="Cysteine proteinases"/>
    <property type="match status" value="1"/>
</dbReference>
<reference evidence="3" key="1">
    <citation type="submission" date="2025-08" db="UniProtKB">
        <authorList>
            <consortium name="RefSeq"/>
        </authorList>
    </citation>
    <scope>IDENTIFICATION</scope>
    <source>
        <tissue evidence="3">Blood</tissue>
    </source>
</reference>
<sequence length="313" mass="34998">MRVSSSITISPSCKEIDETSHKKEDSCLIQNWAENHTEAAWQHEVLLKKQGAMKGIQGHCNSCYLDTTLFSLFSFSSASDSILDSAEVHDTTAQQILRQQIVKPLRQHGYVGAESVMNLRRLLRSDSFITEEKDPEEFLNVLLGEVLAIEPLLKIKAGDQVLEYNCYQILVERDGMVQMPTMQQLLDKSLLSYDLKFVDTPSCLILQMPSFGKRFKTFSSVYPSLKLDLTGLVDQAPQMCCVCGGQATAGCSWCHLDSLLNPNHMKPSRSIAKKVETLKVEMPGGKGGALERQEQRSVPDMEAAKWLTSAWPH</sequence>